<dbReference type="AlphaFoldDB" id="A0AAN7I6C5"/>
<evidence type="ECO:0000256" key="3">
    <source>
        <dbReference type="ARBA" id="ARBA00022679"/>
    </source>
</evidence>
<keyword evidence="6 13" id="KW-0547">Nucleotide-binding</keyword>
<evidence type="ECO:0000259" key="15">
    <source>
        <dbReference type="PROSITE" id="PS50011"/>
    </source>
</evidence>
<feature type="binding site" evidence="13">
    <location>
        <position position="93"/>
    </location>
    <ligand>
        <name>ATP</name>
        <dbReference type="ChEBI" id="CHEBI:30616"/>
    </ligand>
</feature>
<name>A0AAN7I6C5_QUERU</name>
<dbReference type="Gene3D" id="3.30.200.20">
    <property type="entry name" value="Phosphorylase Kinase, domain 1"/>
    <property type="match status" value="1"/>
</dbReference>
<keyword evidence="3" id="KW-0808">Transferase</keyword>
<evidence type="ECO:0000313" key="16">
    <source>
        <dbReference type="EMBL" id="KAK4551149.1"/>
    </source>
</evidence>
<comment type="similarity">
    <text evidence="14">Belongs to the protein kinase superfamily.</text>
</comment>
<evidence type="ECO:0000256" key="2">
    <source>
        <dbReference type="ARBA" id="ARBA00022527"/>
    </source>
</evidence>
<sequence>MVALVCSSWLYLIVKKRQLIKLKQRFFEQNGGLILQQKLSKQENSAETTKIFTMKELKKATNNYDETLIIGQGGFGTVYKGILSNNRIVAIKKSKIGDESQIEQFINEVVVLSQINHRNVVKLLGCCLETQVPLLVYEFIPNGTLFEYIHHESKVSTISWETRLRIAAETAEALSYLHSAASPPIIHRDVKSSNILLDSTYTAKVSDFGASKLVPLDQTQLATLVQGTLGYLDPEYMQTSQLTEKSDVYSYGVVLVELLTGKKALSFDRPEEERSLAIYFLSFFKDNRLFEVLEKHIANEGNAEQLKEAANLAKMCLRLKGEDRPTMKEVATKLEDLRKMEKHSRDNVDSNSEETKFLHTMTSDSHNYDVYNQSANVNDTVRDHVALLDFDDGR</sequence>
<dbReference type="PROSITE" id="PS00107">
    <property type="entry name" value="PROTEIN_KINASE_ATP"/>
    <property type="match status" value="1"/>
</dbReference>
<evidence type="ECO:0000256" key="11">
    <source>
        <dbReference type="ARBA" id="ARBA00047558"/>
    </source>
</evidence>
<dbReference type="InterPro" id="IPR000719">
    <property type="entry name" value="Prot_kinase_dom"/>
</dbReference>
<dbReference type="SUPFAM" id="SSF56112">
    <property type="entry name" value="Protein kinase-like (PK-like)"/>
    <property type="match status" value="1"/>
</dbReference>
<dbReference type="InterPro" id="IPR011009">
    <property type="entry name" value="Kinase-like_dom_sf"/>
</dbReference>
<keyword evidence="8 13" id="KW-0067">ATP-binding</keyword>
<evidence type="ECO:0000256" key="4">
    <source>
        <dbReference type="ARBA" id="ARBA00022692"/>
    </source>
</evidence>
<keyword evidence="9" id="KW-1133">Transmembrane helix</keyword>
<evidence type="ECO:0000313" key="17">
    <source>
        <dbReference type="Proteomes" id="UP001324115"/>
    </source>
</evidence>
<dbReference type="SMART" id="SM00220">
    <property type="entry name" value="S_TKc"/>
    <property type="match status" value="1"/>
</dbReference>
<dbReference type="Pfam" id="PF00069">
    <property type="entry name" value="Pkinase"/>
    <property type="match status" value="1"/>
</dbReference>
<protein>
    <recommendedName>
        <fullName evidence="15">Protein kinase domain-containing protein</fullName>
    </recommendedName>
</protein>
<dbReference type="EMBL" id="JAXUIC010000120">
    <property type="protein sequence ID" value="KAK4551149.1"/>
    <property type="molecule type" value="Genomic_DNA"/>
</dbReference>
<dbReference type="GO" id="GO:0007166">
    <property type="term" value="P:cell surface receptor signaling pathway"/>
    <property type="evidence" value="ECO:0007669"/>
    <property type="project" value="InterPro"/>
</dbReference>
<organism evidence="16 17">
    <name type="scientific">Quercus rubra</name>
    <name type="common">Northern red oak</name>
    <name type="synonym">Quercus borealis</name>
    <dbReference type="NCBI Taxonomy" id="3512"/>
    <lineage>
        <taxon>Eukaryota</taxon>
        <taxon>Viridiplantae</taxon>
        <taxon>Streptophyta</taxon>
        <taxon>Embryophyta</taxon>
        <taxon>Tracheophyta</taxon>
        <taxon>Spermatophyta</taxon>
        <taxon>Magnoliopsida</taxon>
        <taxon>eudicotyledons</taxon>
        <taxon>Gunneridae</taxon>
        <taxon>Pentapetalae</taxon>
        <taxon>rosids</taxon>
        <taxon>fabids</taxon>
        <taxon>Fagales</taxon>
        <taxon>Fagaceae</taxon>
        <taxon>Quercus</taxon>
    </lineage>
</organism>
<dbReference type="InterPro" id="IPR045274">
    <property type="entry name" value="WAK-like"/>
</dbReference>
<keyword evidence="5" id="KW-0732">Signal</keyword>
<dbReference type="GO" id="GO:0005524">
    <property type="term" value="F:ATP binding"/>
    <property type="evidence" value="ECO:0007669"/>
    <property type="project" value="UniProtKB-UniRule"/>
</dbReference>
<keyword evidence="17" id="KW-1185">Reference proteome</keyword>
<dbReference type="FunFam" id="1.10.510.10:FF:000084">
    <property type="entry name" value="Wall-associated receptor kinase 2"/>
    <property type="match status" value="1"/>
</dbReference>
<comment type="catalytic activity">
    <reaction evidence="11">
        <text>L-seryl-[protein] + ATP = O-phospho-L-seryl-[protein] + ADP + H(+)</text>
        <dbReference type="Rhea" id="RHEA:17989"/>
        <dbReference type="Rhea" id="RHEA-COMP:9863"/>
        <dbReference type="Rhea" id="RHEA-COMP:11604"/>
        <dbReference type="ChEBI" id="CHEBI:15378"/>
        <dbReference type="ChEBI" id="CHEBI:29999"/>
        <dbReference type="ChEBI" id="CHEBI:30616"/>
        <dbReference type="ChEBI" id="CHEBI:83421"/>
        <dbReference type="ChEBI" id="CHEBI:456216"/>
    </reaction>
</comment>
<evidence type="ECO:0000256" key="13">
    <source>
        <dbReference type="PROSITE-ProRule" id="PRU10141"/>
    </source>
</evidence>
<evidence type="ECO:0000256" key="10">
    <source>
        <dbReference type="ARBA" id="ARBA00023136"/>
    </source>
</evidence>
<dbReference type="PANTHER" id="PTHR27005:SF468">
    <property type="entry name" value="OS01G0310500 PROTEIN"/>
    <property type="match status" value="1"/>
</dbReference>
<keyword evidence="7" id="KW-0418">Kinase</keyword>
<reference evidence="16 17" key="1">
    <citation type="journal article" date="2023" name="G3 (Bethesda)">
        <title>A haplotype-resolved chromosome-scale genome for Quercus rubra L. provides insights into the genetics of adaptive traits for red oak species.</title>
        <authorList>
            <person name="Kapoor B."/>
            <person name="Jenkins J."/>
            <person name="Schmutz J."/>
            <person name="Zhebentyayeva T."/>
            <person name="Kuelheim C."/>
            <person name="Coggeshall M."/>
            <person name="Heim C."/>
            <person name="Lasky J.R."/>
            <person name="Leites L."/>
            <person name="Islam-Faridi N."/>
            <person name="Romero-Severson J."/>
            <person name="DeLeo V.L."/>
            <person name="Lucas S.M."/>
            <person name="Lazic D."/>
            <person name="Gailing O."/>
            <person name="Carlson J."/>
            <person name="Staton M."/>
        </authorList>
    </citation>
    <scope>NUCLEOTIDE SEQUENCE [LARGE SCALE GENOMIC DNA]</scope>
    <source>
        <strain evidence="16">Pseudo-F2</strain>
    </source>
</reference>
<gene>
    <name evidence="16" type="ORF">RGQ29_032502</name>
</gene>
<dbReference type="Proteomes" id="UP001324115">
    <property type="component" value="Unassembled WGS sequence"/>
</dbReference>
<evidence type="ECO:0000256" key="14">
    <source>
        <dbReference type="RuleBase" id="RU000304"/>
    </source>
</evidence>
<evidence type="ECO:0000256" key="7">
    <source>
        <dbReference type="ARBA" id="ARBA00022777"/>
    </source>
</evidence>
<dbReference type="Gene3D" id="1.10.510.10">
    <property type="entry name" value="Transferase(Phosphotransferase) domain 1"/>
    <property type="match status" value="1"/>
</dbReference>
<dbReference type="FunFam" id="3.30.200.20:FF:000043">
    <property type="entry name" value="Wall-associated receptor kinase 2"/>
    <property type="match status" value="1"/>
</dbReference>
<dbReference type="InterPro" id="IPR008271">
    <property type="entry name" value="Ser/Thr_kinase_AS"/>
</dbReference>
<dbReference type="CDD" id="cd14066">
    <property type="entry name" value="STKc_IRAK"/>
    <property type="match status" value="1"/>
</dbReference>
<dbReference type="PROSITE" id="PS50011">
    <property type="entry name" value="PROTEIN_KINASE_DOM"/>
    <property type="match status" value="1"/>
</dbReference>
<keyword evidence="2 14" id="KW-0723">Serine/threonine-protein kinase</keyword>
<keyword evidence="4" id="KW-0812">Transmembrane</keyword>
<dbReference type="InterPro" id="IPR017441">
    <property type="entry name" value="Protein_kinase_ATP_BS"/>
</dbReference>
<dbReference type="GO" id="GO:0004674">
    <property type="term" value="F:protein serine/threonine kinase activity"/>
    <property type="evidence" value="ECO:0007669"/>
    <property type="project" value="UniProtKB-KW"/>
</dbReference>
<accession>A0AAN7I6C5</accession>
<comment type="subcellular location">
    <subcellularLocation>
        <location evidence="1">Membrane</location>
        <topology evidence="1">Single-pass type I membrane protein</topology>
    </subcellularLocation>
</comment>
<comment type="catalytic activity">
    <reaction evidence="12">
        <text>L-threonyl-[protein] + ATP = O-phospho-L-threonyl-[protein] + ADP + H(+)</text>
        <dbReference type="Rhea" id="RHEA:46608"/>
        <dbReference type="Rhea" id="RHEA-COMP:11060"/>
        <dbReference type="Rhea" id="RHEA-COMP:11605"/>
        <dbReference type="ChEBI" id="CHEBI:15378"/>
        <dbReference type="ChEBI" id="CHEBI:30013"/>
        <dbReference type="ChEBI" id="CHEBI:30616"/>
        <dbReference type="ChEBI" id="CHEBI:61977"/>
        <dbReference type="ChEBI" id="CHEBI:456216"/>
    </reaction>
</comment>
<evidence type="ECO:0000256" key="8">
    <source>
        <dbReference type="ARBA" id="ARBA00022840"/>
    </source>
</evidence>
<evidence type="ECO:0000256" key="5">
    <source>
        <dbReference type="ARBA" id="ARBA00022729"/>
    </source>
</evidence>
<proteinExistence type="inferred from homology"/>
<dbReference type="PANTHER" id="PTHR27005">
    <property type="entry name" value="WALL-ASSOCIATED RECEPTOR KINASE-LIKE 21"/>
    <property type="match status" value="1"/>
</dbReference>
<evidence type="ECO:0000256" key="1">
    <source>
        <dbReference type="ARBA" id="ARBA00004479"/>
    </source>
</evidence>
<evidence type="ECO:0000256" key="9">
    <source>
        <dbReference type="ARBA" id="ARBA00022989"/>
    </source>
</evidence>
<comment type="caution">
    <text evidence="16">The sequence shown here is derived from an EMBL/GenBank/DDBJ whole genome shotgun (WGS) entry which is preliminary data.</text>
</comment>
<dbReference type="GO" id="GO:0005886">
    <property type="term" value="C:plasma membrane"/>
    <property type="evidence" value="ECO:0007669"/>
    <property type="project" value="TreeGrafter"/>
</dbReference>
<evidence type="ECO:0000256" key="6">
    <source>
        <dbReference type="ARBA" id="ARBA00022741"/>
    </source>
</evidence>
<evidence type="ECO:0000256" key="12">
    <source>
        <dbReference type="ARBA" id="ARBA00047951"/>
    </source>
</evidence>
<keyword evidence="10" id="KW-0472">Membrane</keyword>
<dbReference type="PROSITE" id="PS00108">
    <property type="entry name" value="PROTEIN_KINASE_ST"/>
    <property type="match status" value="1"/>
</dbReference>
<feature type="domain" description="Protein kinase" evidence="15">
    <location>
        <begin position="64"/>
        <end position="337"/>
    </location>
</feature>